<dbReference type="PANTHER" id="PTHR42743">
    <property type="entry name" value="AMINO-ACID AMINOTRANSFERASE"/>
    <property type="match status" value="1"/>
</dbReference>
<keyword evidence="7 12" id="KW-0663">Pyridoxal phosphate</keyword>
<sequence>MFLIYNGQSIQESELRLPLSNRAFQYNDGFFETIILKDGQVRFWQEHLERIKEAAAVLKIDLPAELLNNDFPEVVKKLAAQNKGGAFARIKLKVWRSGAGLYTPEQNQADWLLTAQPTQELAMAPISVDVCQSIRTIPSPFSSFKGINSPVYVLASQEKTERQLEDLILLSPLGHVAELTYSNIFWLKDNTLYTPALETGCLNGIMRRKLLRWATQTSFKMEEGLFVPQAIHEAELTFGGNVTGFRVINSLEGITLSVDSSLFERISQVLQ</sequence>
<evidence type="ECO:0000256" key="8">
    <source>
        <dbReference type="ARBA" id="ARBA00048212"/>
    </source>
</evidence>
<organism evidence="13 14">
    <name type="scientific">Rufibacter roseus</name>
    <dbReference type="NCBI Taxonomy" id="1567108"/>
    <lineage>
        <taxon>Bacteria</taxon>
        <taxon>Pseudomonadati</taxon>
        <taxon>Bacteroidota</taxon>
        <taxon>Cytophagia</taxon>
        <taxon>Cytophagales</taxon>
        <taxon>Hymenobacteraceae</taxon>
        <taxon>Rufibacter</taxon>
    </lineage>
</organism>
<accession>A0ABW2DU10</accession>
<evidence type="ECO:0000256" key="3">
    <source>
        <dbReference type="ARBA" id="ARBA00004931"/>
    </source>
</evidence>
<evidence type="ECO:0000256" key="4">
    <source>
        <dbReference type="ARBA" id="ARBA00005072"/>
    </source>
</evidence>
<dbReference type="InterPro" id="IPR050571">
    <property type="entry name" value="Class-IV_PLP-Dep_Aminotrnsfr"/>
</dbReference>
<comment type="catalytic activity">
    <reaction evidence="10">
        <text>L-leucine + 2-oxoglutarate = 4-methyl-2-oxopentanoate + L-glutamate</text>
        <dbReference type="Rhea" id="RHEA:18321"/>
        <dbReference type="ChEBI" id="CHEBI:16810"/>
        <dbReference type="ChEBI" id="CHEBI:17865"/>
        <dbReference type="ChEBI" id="CHEBI:29985"/>
        <dbReference type="ChEBI" id="CHEBI:57427"/>
        <dbReference type="EC" id="2.6.1.42"/>
    </reaction>
</comment>
<evidence type="ECO:0000256" key="10">
    <source>
        <dbReference type="ARBA" id="ARBA00049229"/>
    </source>
</evidence>
<evidence type="ECO:0000256" key="2">
    <source>
        <dbReference type="ARBA" id="ARBA00004824"/>
    </source>
</evidence>
<evidence type="ECO:0000256" key="1">
    <source>
        <dbReference type="ARBA" id="ARBA00001933"/>
    </source>
</evidence>
<dbReference type="PANTHER" id="PTHR42743:SF11">
    <property type="entry name" value="AMINODEOXYCHORISMATE LYASE"/>
    <property type="match status" value="1"/>
</dbReference>
<evidence type="ECO:0000313" key="14">
    <source>
        <dbReference type="Proteomes" id="UP001596405"/>
    </source>
</evidence>
<evidence type="ECO:0000256" key="5">
    <source>
        <dbReference type="ARBA" id="ARBA00009320"/>
    </source>
</evidence>
<comment type="pathway">
    <text evidence="2">Amino-acid biosynthesis; L-isoleucine biosynthesis; L-isoleucine from 2-oxobutanoate: step 4/4.</text>
</comment>
<evidence type="ECO:0000256" key="12">
    <source>
        <dbReference type="RuleBase" id="RU004516"/>
    </source>
</evidence>
<evidence type="ECO:0000256" key="7">
    <source>
        <dbReference type="ARBA" id="ARBA00022898"/>
    </source>
</evidence>
<evidence type="ECO:0000256" key="11">
    <source>
        <dbReference type="RuleBase" id="RU004106"/>
    </source>
</evidence>
<evidence type="ECO:0000313" key="13">
    <source>
        <dbReference type="EMBL" id="MFC6999731.1"/>
    </source>
</evidence>
<comment type="cofactor">
    <cofactor evidence="1 12">
        <name>pyridoxal 5'-phosphate</name>
        <dbReference type="ChEBI" id="CHEBI:597326"/>
    </cofactor>
</comment>
<dbReference type="EC" id="2.6.1.42" evidence="6"/>
<keyword evidence="13" id="KW-0808">Transferase</keyword>
<dbReference type="InterPro" id="IPR018300">
    <property type="entry name" value="Aminotrans_IV_CS"/>
</dbReference>
<dbReference type="Gene3D" id="3.30.470.10">
    <property type="match status" value="1"/>
</dbReference>
<comment type="similarity">
    <text evidence="5 11">Belongs to the class-IV pyridoxal-phosphate-dependent aminotransferase family.</text>
</comment>
<name>A0ABW2DU10_9BACT</name>
<dbReference type="PROSITE" id="PS00770">
    <property type="entry name" value="AA_TRANSFER_CLASS_4"/>
    <property type="match status" value="1"/>
</dbReference>
<dbReference type="InterPro" id="IPR036038">
    <property type="entry name" value="Aminotransferase-like"/>
</dbReference>
<dbReference type="RefSeq" id="WP_066620773.1">
    <property type="nucleotide sequence ID" value="NZ_JBHSYQ010000016.1"/>
</dbReference>
<comment type="catalytic activity">
    <reaction evidence="8">
        <text>L-valine + 2-oxoglutarate = 3-methyl-2-oxobutanoate + L-glutamate</text>
        <dbReference type="Rhea" id="RHEA:24813"/>
        <dbReference type="ChEBI" id="CHEBI:11851"/>
        <dbReference type="ChEBI" id="CHEBI:16810"/>
        <dbReference type="ChEBI" id="CHEBI:29985"/>
        <dbReference type="ChEBI" id="CHEBI:57762"/>
        <dbReference type="EC" id="2.6.1.42"/>
    </reaction>
</comment>
<reference evidence="14" key="1">
    <citation type="journal article" date="2019" name="Int. J. Syst. Evol. Microbiol.">
        <title>The Global Catalogue of Microorganisms (GCM) 10K type strain sequencing project: providing services to taxonomists for standard genome sequencing and annotation.</title>
        <authorList>
            <consortium name="The Broad Institute Genomics Platform"/>
            <consortium name="The Broad Institute Genome Sequencing Center for Infectious Disease"/>
            <person name="Wu L."/>
            <person name="Ma J."/>
        </authorList>
    </citation>
    <scope>NUCLEOTIDE SEQUENCE [LARGE SCALE GENOMIC DNA]</scope>
    <source>
        <strain evidence="14">CGMCC 4.7393</strain>
    </source>
</reference>
<dbReference type="EMBL" id="JBHSYQ010000016">
    <property type="protein sequence ID" value="MFC6999731.1"/>
    <property type="molecule type" value="Genomic_DNA"/>
</dbReference>
<comment type="pathway">
    <text evidence="3">Amino-acid biosynthesis; L-valine biosynthesis; L-valine from pyruvate: step 4/4.</text>
</comment>
<dbReference type="Gene3D" id="3.20.10.10">
    <property type="entry name" value="D-amino Acid Aminotransferase, subunit A, domain 2"/>
    <property type="match status" value="1"/>
</dbReference>
<dbReference type="GO" id="GO:0008483">
    <property type="term" value="F:transaminase activity"/>
    <property type="evidence" value="ECO:0007669"/>
    <property type="project" value="UniProtKB-KW"/>
</dbReference>
<dbReference type="SUPFAM" id="SSF56752">
    <property type="entry name" value="D-aminoacid aminotransferase-like PLP-dependent enzymes"/>
    <property type="match status" value="1"/>
</dbReference>
<keyword evidence="13" id="KW-0032">Aminotransferase</keyword>
<proteinExistence type="inferred from homology"/>
<protein>
    <recommendedName>
        <fullName evidence="6">branched-chain-amino-acid transaminase</fullName>
        <ecNumber evidence="6">2.6.1.42</ecNumber>
    </recommendedName>
</protein>
<comment type="caution">
    <text evidence="13">The sequence shown here is derived from an EMBL/GenBank/DDBJ whole genome shotgun (WGS) entry which is preliminary data.</text>
</comment>
<dbReference type="Proteomes" id="UP001596405">
    <property type="component" value="Unassembled WGS sequence"/>
</dbReference>
<dbReference type="Pfam" id="PF01063">
    <property type="entry name" value="Aminotran_4"/>
    <property type="match status" value="1"/>
</dbReference>
<evidence type="ECO:0000256" key="6">
    <source>
        <dbReference type="ARBA" id="ARBA00013053"/>
    </source>
</evidence>
<dbReference type="InterPro" id="IPR001544">
    <property type="entry name" value="Aminotrans_IV"/>
</dbReference>
<dbReference type="InterPro" id="IPR043131">
    <property type="entry name" value="BCAT-like_N"/>
</dbReference>
<evidence type="ECO:0000256" key="9">
    <source>
        <dbReference type="ARBA" id="ARBA00048798"/>
    </source>
</evidence>
<dbReference type="InterPro" id="IPR043132">
    <property type="entry name" value="BCAT-like_C"/>
</dbReference>
<comment type="catalytic activity">
    <reaction evidence="9">
        <text>L-isoleucine + 2-oxoglutarate = (S)-3-methyl-2-oxopentanoate + L-glutamate</text>
        <dbReference type="Rhea" id="RHEA:24801"/>
        <dbReference type="ChEBI" id="CHEBI:16810"/>
        <dbReference type="ChEBI" id="CHEBI:29985"/>
        <dbReference type="ChEBI" id="CHEBI:35146"/>
        <dbReference type="ChEBI" id="CHEBI:58045"/>
        <dbReference type="EC" id="2.6.1.42"/>
    </reaction>
</comment>
<keyword evidence="14" id="KW-1185">Reference proteome</keyword>
<gene>
    <name evidence="13" type="ORF">ACFQHR_19000</name>
</gene>
<comment type="pathway">
    <text evidence="4">Amino-acid biosynthesis; L-leucine biosynthesis; L-leucine from 3-methyl-2-oxobutanoate: step 4/4.</text>
</comment>